<keyword evidence="3" id="KW-1185">Reference proteome</keyword>
<evidence type="ECO:0000313" key="2">
    <source>
        <dbReference type="EMBL" id="RDB17290.1"/>
    </source>
</evidence>
<dbReference type="Proteomes" id="UP000076154">
    <property type="component" value="Unassembled WGS sequence"/>
</dbReference>
<dbReference type="SUPFAM" id="SSF52047">
    <property type="entry name" value="RNI-like"/>
    <property type="match status" value="1"/>
</dbReference>
<reference evidence="2" key="1">
    <citation type="submission" date="2018-04" db="EMBL/GenBank/DDBJ databases">
        <title>Whole genome sequencing of Hypsizygus marmoreus.</title>
        <authorList>
            <person name="Choi I.-G."/>
            <person name="Min B."/>
            <person name="Kim J.-G."/>
            <person name="Kim S."/>
            <person name="Oh Y.-L."/>
            <person name="Kong W.-S."/>
            <person name="Park H."/>
            <person name="Jeong J."/>
            <person name="Song E.-S."/>
        </authorList>
    </citation>
    <scope>NUCLEOTIDE SEQUENCE [LARGE SCALE GENOMIC DNA]</scope>
    <source>
        <strain evidence="2">51987-8</strain>
    </source>
</reference>
<gene>
    <name evidence="2" type="ORF">Hypma_001936</name>
</gene>
<protein>
    <recommendedName>
        <fullName evidence="1">F-box domain-containing protein</fullName>
    </recommendedName>
</protein>
<proteinExistence type="predicted"/>
<feature type="domain" description="F-box" evidence="1">
    <location>
        <begin position="119"/>
        <end position="177"/>
    </location>
</feature>
<dbReference type="Gene3D" id="1.20.1280.50">
    <property type="match status" value="1"/>
</dbReference>
<organism evidence="2 3">
    <name type="scientific">Hypsizygus marmoreus</name>
    <name type="common">White beech mushroom</name>
    <name type="synonym">Agaricus marmoreus</name>
    <dbReference type="NCBI Taxonomy" id="39966"/>
    <lineage>
        <taxon>Eukaryota</taxon>
        <taxon>Fungi</taxon>
        <taxon>Dikarya</taxon>
        <taxon>Basidiomycota</taxon>
        <taxon>Agaricomycotina</taxon>
        <taxon>Agaricomycetes</taxon>
        <taxon>Agaricomycetidae</taxon>
        <taxon>Agaricales</taxon>
        <taxon>Tricholomatineae</taxon>
        <taxon>Lyophyllaceae</taxon>
        <taxon>Hypsizygus</taxon>
    </lineage>
</organism>
<dbReference type="PROSITE" id="PS50181">
    <property type="entry name" value="FBOX"/>
    <property type="match status" value="1"/>
</dbReference>
<dbReference type="EMBL" id="LUEZ02000113">
    <property type="protein sequence ID" value="RDB17290.1"/>
    <property type="molecule type" value="Genomic_DNA"/>
</dbReference>
<dbReference type="OrthoDB" id="3365698at2759"/>
<evidence type="ECO:0000313" key="3">
    <source>
        <dbReference type="Proteomes" id="UP000076154"/>
    </source>
</evidence>
<dbReference type="InterPro" id="IPR001810">
    <property type="entry name" value="F-box_dom"/>
</dbReference>
<accession>A0A369J7Z7</accession>
<dbReference type="Gene3D" id="3.80.10.10">
    <property type="entry name" value="Ribonuclease Inhibitor"/>
    <property type="match status" value="1"/>
</dbReference>
<dbReference type="AlphaFoldDB" id="A0A369J7Z7"/>
<dbReference type="InterPro" id="IPR032675">
    <property type="entry name" value="LRR_dom_sf"/>
</dbReference>
<comment type="caution">
    <text evidence="2">The sequence shown here is derived from an EMBL/GenBank/DDBJ whole genome shotgun (WGS) entry which is preliminary data.</text>
</comment>
<name>A0A369J7Z7_HYPMA</name>
<dbReference type="InParanoid" id="A0A369J7Z7"/>
<sequence>MGDANSTFANPKTSRGGLTNLFFQRTMSKDLPCITKNSSTGPRTWDGAELVTPSLEGHALYYRTNHDIDRTRHPTLMTLRSHPSFDLPTSAQARGELAYDAIICKQRNCPDHPSAARPQPHINLLPPEILGEIFDLCTSSDFWPSPAFMQCPPISLSHVCSYWRTVATSVSSLWSRIAVCTYRRHLTPAWLPLWLERSQNRPLSLLLRAFELAPLLFSHFDRWNTLSVVLDDNRDAREFLALPLTNAPALLELSITARKLCNIDILDEIITFAHSLVSVRRLSWRSECAPNTFSDFSFPRLTHLDLNCPIPMNDFLRILSSSPQLVHVVAQNIQSPSTQIVTGVTLPHLVTLEIKSEKDTYKVLDSLTLPSLRGLKLVSVSGDRGVWYGKSRVLDGLVLRSSCTLKALELFDHNISEADLLGYLTLPCLQSVTKLNIYAWRVRDHVLAPLICLNAEGEGVALFPYLTHLTLNFCSATDGLFADVIASRWAPARRYDDGILPAKLDFVCVVFESDRGRSPHGIDITRLETFMNQGLDIRWA</sequence>
<evidence type="ECO:0000259" key="1">
    <source>
        <dbReference type="PROSITE" id="PS50181"/>
    </source>
</evidence>